<accession>A0A565C5K7</accession>
<dbReference type="EMBL" id="CABITT030000006">
    <property type="protein sequence ID" value="VVB08857.1"/>
    <property type="molecule type" value="Genomic_DNA"/>
</dbReference>
<evidence type="ECO:0000313" key="2">
    <source>
        <dbReference type="Proteomes" id="UP000489600"/>
    </source>
</evidence>
<keyword evidence="2" id="KW-1185">Reference proteome</keyword>
<protein>
    <submittedName>
        <fullName evidence="1">Uncharacterized protein</fullName>
    </submittedName>
</protein>
<dbReference type="AlphaFoldDB" id="A0A565C5K7"/>
<sequence>MNDSVFSAYQETCSSETLTRDMVGRSYSLDMRRVESTDLRIALFEMKEDVQRLEEELQLSRQPVKPCL</sequence>
<dbReference type="Proteomes" id="UP000489600">
    <property type="component" value="Unassembled WGS sequence"/>
</dbReference>
<comment type="caution">
    <text evidence="1">The sequence shown here is derived from an EMBL/GenBank/DDBJ whole genome shotgun (WGS) entry which is preliminary data.</text>
</comment>
<evidence type="ECO:0000313" key="1">
    <source>
        <dbReference type="EMBL" id="VVB08857.1"/>
    </source>
</evidence>
<name>A0A565C5K7_9BRAS</name>
<reference evidence="1" key="1">
    <citation type="submission" date="2019-07" db="EMBL/GenBank/DDBJ databases">
        <authorList>
            <person name="Dittberner H."/>
        </authorList>
    </citation>
    <scope>NUCLEOTIDE SEQUENCE [LARGE SCALE GENOMIC DNA]</scope>
</reference>
<organism evidence="1 2">
    <name type="scientific">Arabis nemorensis</name>
    <dbReference type="NCBI Taxonomy" id="586526"/>
    <lineage>
        <taxon>Eukaryota</taxon>
        <taxon>Viridiplantae</taxon>
        <taxon>Streptophyta</taxon>
        <taxon>Embryophyta</taxon>
        <taxon>Tracheophyta</taxon>
        <taxon>Spermatophyta</taxon>
        <taxon>Magnoliopsida</taxon>
        <taxon>eudicotyledons</taxon>
        <taxon>Gunneridae</taxon>
        <taxon>Pentapetalae</taxon>
        <taxon>rosids</taxon>
        <taxon>malvids</taxon>
        <taxon>Brassicales</taxon>
        <taxon>Brassicaceae</taxon>
        <taxon>Arabideae</taxon>
        <taxon>Arabis</taxon>
    </lineage>
</organism>
<gene>
    <name evidence="1" type="ORF">ANE_LOCUS19301</name>
</gene>
<proteinExistence type="predicted"/>